<keyword evidence="1" id="KW-0732">Signal</keyword>
<feature type="chain" id="PRO_5045747062" evidence="1">
    <location>
        <begin position="27"/>
        <end position="703"/>
    </location>
</feature>
<dbReference type="EMBL" id="BMFF01000003">
    <property type="protein sequence ID" value="GGC97443.1"/>
    <property type="molecule type" value="Genomic_DNA"/>
</dbReference>
<sequence>MSKAAASSLVASLSMACLILPAQALADRYSTTQHDFGGVGLLQTPTARMAPVGEFSFNANRTSPYSRYSVSVQPFSWLEGTIRYMAISNREYAVSTTGQSYKDKAVDVKVRLLQENYWLPDVAFGMRDVGGTGLFASEYFVANKRFYDLDFSLGFAWGYIGNRGDVTNPLAILGGNFNERPGRTSDQVGDFNQDAYFKGRPGIFGGVEYQTPWEPLRLKLELDGNDYQSEPQENNQAQDSPINIGAVYKYSDGISFTAGWERGNTAMIGITLRTNLSDALTPKTLDPEVEPRQALPAGVSAKTIDWANVSDRLRENAGFEVETIEEKNGELIVTGEQKVFRNEAQGLGRASRILDNSAGEGTYDWYTLVNKPRGMAVTETSIDAGKLRDLRDNRIDDAEMRRSVVNATPSVLNTELLHTEPLDKFTYGVSLGYNQNVGGPDGFILYQFLARLTSEYRFSRNQWIHTSVAANLLDNFDKFRYDAPSQLPRVRTNIREYLTSSDVVIESLQYTHTKRLDRDLYASAYAGMLESMFGGVGGELLFRPHNDNWAVGVDVNWVRQRGFKQDLSFRDYSTLTGHVTGYVQTSFYDVLAKGSVGRYLAGDYGATLDLSRRYKNGISVGAWVTRTNVSAEEFGEGSFDKGVYFSFPFDAFFARSSKSSGTIAWNPLTRDGGARLARRYQLYDMTRSADMSRFNDGYDSLRD</sequence>
<organism evidence="2 3">
    <name type="scientific">Halopseudomonas salina</name>
    <dbReference type="NCBI Taxonomy" id="1323744"/>
    <lineage>
        <taxon>Bacteria</taxon>
        <taxon>Pseudomonadati</taxon>
        <taxon>Pseudomonadota</taxon>
        <taxon>Gammaproteobacteria</taxon>
        <taxon>Pseudomonadales</taxon>
        <taxon>Pseudomonadaceae</taxon>
        <taxon>Halopseudomonas</taxon>
    </lineage>
</organism>
<protein>
    <submittedName>
        <fullName evidence="2">Membrane protein</fullName>
    </submittedName>
</protein>
<gene>
    <name evidence="2" type="ORF">GCM10007418_16050</name>
</gene>
<dbReference type="InterPro" id="IPR010344">
    <property type="entry name" value="YbjH"/>
</dbReference>
<dbReference type="RefSeq" id="WP_223825510.1">
    <property type="nucleotide sequence ID" value="NZ_BMFF01000003.1"/>
</dbReference>
<proteinExistence type="predicted"/>
<comment type="caution">
    <text evidence="2">The sequence shown here is derived from an EMBL/GenBank/DDBJ whole genome shotgun (WGS) entry which is preliminary data.</text>
</comment>
<evidence type="ECO:0000256" key="1">
    <source>
        <dbReference type="SAM" id="SignalP"/>
    </source>
</evidence>
<keyword evidence="3" id="KW-1185">Reference proteome</keyword>
<name>A0ABQ1PHR4_9GAMM</name>
<evidence type="ECO:0000313" key="2">
    <source>
        <dbReference type="EMBL" id="GGC97443.1"/>
    </source>
</evidence>
<dbReference type="Pfam" id="PF06082">
    <property type="entry name" value="YjbH"/>
    <property type="match status" value="1"/>
</dbReference>
<evidence type="ECO:0000313" key="3">
    <source>
        <dbReference type="Proteomes" id="UP000638188"/>
    </source>
</evidence>
<dbReference type="Proteomes" id="UP000638188">
    <property type="component" value="Unassembled WGS sequence"/>
</dbReference>
<reference evidence="3" key="1">
    <citation type="journal article" date="2019" name="Int. J. Syst. Evol. Microbiol.">
        <title>The Global Catalogue of Microorganisms (GCM) 10K type strain sequencing project: providing services to taxonomists for standard genome sequencing and annotation.</title>
        <authorList>
            <consortium name="The Broad Institute Genomics Platform"/>
            <consortium name="The Broad Institute Genome Sequencing Center for Infectious Disease"/>
            <person name="Wu L."/>
            <person name="Ma J."/>
        </authorList>
    </citation>
    <scope>NUCLEOTIDE SEQUENCE [LARGE SCALE GENOMIC DNA]</scope>
    <source>
        <strain evidence="3">CGMCC 1.12482</strain>
    </source>
</reference>
<feature type="signal peptide" evidence="1">
    <location>
        <begin position="1"/>
        <end position="26"/>
    </location>
</feature>
<dbReference type="PROSITE" id="PS51257">
    <property type="entry name" value="PROKAR_LIPOPROTEIN"/>
    <property type="match status" value="1"/>
</dbReference>
<accession>A0ABQ1PHR4</accession>